<sequence>MEIFFIVPIVAALANLSCLIENIWRDHPFHRLITVFYLAIGIQNASTAAMCITSSQEAGLAWWIFQCHSFFALAPILVGMAGFCTGRRILNPFTILVLILAVIADFLCSSLPRMFVVEIVTYNFGSGPLLTLRGGMIGGGIHVLSMCFCIYFFLKPVKWNVFFDKKFFISIFMLWWLALFSNFLPLYGQELPPLHPVADSVLSVILSVYLNRYSEAKFGILRIGANILISIAIGVLFGMLLWSLLAAISFREIYVTAASSLIACSFLSFLLFHQYKSNQVFSIPKLNLEKYGLSKQEIRICELIEEGHSRSFIQLVLNVSNGTLRNHFKNIYSKVLPESKSSSKDQLQRLTVFLSKKKSKTD</sequence>
<accession>A0A4V3JRL1</accession>
<feature type="transmembrane region" description="Helical" evidence="1">
    <location>
        <begin position="193"/>
        <end position="211"/>
    </location>
</feature>
<feature type="transmembrane region" description="Helical" evidence="1">
    <location>
        <begin position="223"/>
        <end position="247"/>
    </location>
</feature>
<name>A0A4V3JRL1_9LEPT</name>
<dbReference type="Proteomes" id="UP000297762">
    <property type="component" value="Unassembled WGS sequence"/>
</dbReference>
<dbReference type="OrthoDB" id="343383at2"/>
<feature type="transmembrane region" description="Helical" evidence="1">
    <location>
        <begin position="36"/>
        <end position="55"/>
    </location>
</feature>
<dbReference type="RefSeq" id="WP_135649635.1">
    <property type="nucleotide sequence ID" value="NZ_RQGF01000028.1"/>
</dbReference>
<feature type="transmembrane region" description="Helical" evidence="1">
    <location>
        <begin position="135"/>
        <end position="154"/>
    </location>
</feature>
<feature type="transmembrane region" description="Helical" evidence="1">
    <location>
        <begin position="61"/>
        <end position="83"/>
    </location>
</feature>
<dbReference type="GO" id="GO:0006355">
    <property type="term" value="P:regulation of DNA-templated transcription"/>
    <property type="evidence" value="ECO:0007669"/>
    <property type="project" value="InterPro"/>
</dbReference>
<evidence type="ECO:0000313" key="2">
    <source>
        <dbReference type="EMBL" id="TGL60462.1"/>
    </source>
</evidence>
<gene>
    <name evidence="2" type="ORF">EHQ64_11515</name>
</gene>
<proteinExistence type="predicted"/>
<dbReference type="Gene3D" id="1.10.10.10">
    <property type="entry name" value="Winged helix-like DNA-binding domain superfamily/Winged helix DNA-binding domain"/>
    <property type="match status" value="1"/>
</dbReference>
<dbReference type="GO" id="GO:0003677">
    <property type="term" value="F:DNA binding"/>
    <property type="evidence" value="ECO:0007669"/>
    <property type="project" value="InterPro"/>
</dbReference>
<organism evidence="2 3">
    <name type="scientific">Leptospira sarikeiensis</name>
    <dbReference type="NCBI Taxonomy" id="2484943"/>
    <lineage>
        <taxon>Bacteria</taxon>
        <taxon>Pseudomonadati</taxon>
        <taxon>Spirochaetota</taxon>
        <taxon>Spirochaetia</taxon>
        <taxon>Leptospirales</taxon>
        <taxon>Leptospiraceae</taxon>
        <taxon>Leptospira</taxon>
    </lineage>
</organism>
<evidence type="ECO:0000313" key="3">
    <source>
        <dbReference type="Proteomes" id="UP000297762"/>
    </source>
</evidence>
<dbReference type="AlphaFoldDB" id="A0A4V3JRL1"/>
<dbReference type="InterPro" id="IPR016032">
    <property type="entry name" value="Sig_transdc_resp-reg_C-effctor"/>
</dbReference>
<evidence type="ECO:0000256" key="1">
    <source>
        <dbReference type="SAM" id="Phobius"/>
    </source>
</evidence>
<dbReference type="InterPro" id="IPR036388">
    <property type="entry name" value="WH-like_DNA-bd_sf"/>
</dbReference>
<keyword evidence="1" id="KW-0472">Membrane</keyword>
<reference evidence="2" key="1">
    <citation type="journal article" date="2019" name="PLoS Negl. Trop. Dis.">
        <title>Revisiting the worldwide diversity of Leptospira species in the environment.</title>
        <authorList>
            <person name="Vincent A.T."/>
            <person name="Schiettekatte O."/>
            <person name="Bourhy P."/>
            <person name="Veyrier F.J."/>
            <person name="Picardeau M."/>
        </authorList>
    </citation>
    <scope>NUCLEOTIDE SEQUENCE [LARGE SCALE GENOMIC DNA]</scope>
    <source>
        <strain evidence="2">201702455</strain>
    </source>
</reference>
<dbReference type="SUPFAM" id="SSF46894">
    <property type="entry name" value="C-terminal effector domain of the bipartite response regulators"/>
    <property type="match status" value="1"/>
</dbReference>
<feature type="transmembrane region" description="Helical" evidence="1">
    <location>
        <begin position="166"/>
        <end position="187"/>
    </location>
</feature>
<protein>
    <submittedName>
        <fullName evidence="2">LuxR family transcriptional regulator</fullName>
    </submittedName>
</protein>
<feature type="transmembrane region" description="Helical" evidence="1">
    <location>
        <begin position="253"/>
        <end position="272"/>
    </location>
</feature>
<dbReference type="InterPro" id="IPR000792">
    <property type="entry name" value="Tscrpt_reg_LuxR_C"/>
</dbReference>
<keyword evidence="1" id="KW-1133">Transmembrane helix</keyword>
<feature type="transmembrane region" description="Helical" evidence="1">
    <location>
        <begin position="6"/>
        <end position="24"/>
    </location>
</feature>
<keyword evidence="1" id="KW-0812">Transmembrane</keyword>
<dbReference type="PRINTS" id="PR00038">
    <property type="entry name" value="HTHLUXR"/>
</dbReference>
<comment type="caution">
    <text evidence="2">The sequence shown here is derived from an EMBL/GenBank/DDBJ whole genome shotgun (WGS) entry which is preliminary data.</text>
</comment>
<dbReference type="EMBL" id="RQGF01000028">
    <property type="protein sequence ID" value="TGL60462.1"/>
    <property type="molecule type" value="Genomic_DNA"/>
</dbReference>
<keyword evidence="3" id="KW-1185">Reference proteome</keyword>
<feature type="transmembrane region" description="Helical" evidence="1">
    <location>
        <begin position="95"/>
        <end position="115"/>
    </location>
</feature>